<dbReference type="AlphaFoldDB" id="A0A4R5AM76"/>
<dbReference type="EMBL" id="SMKY01000180">
    <property type="protein sequence ID" value="TDD73733.1"/>
    <property type="molecule type" value="Genomic_DNA"/>
</dbReference>
<organism evidence="1 2">
    <name type="scientific">Actinomadura darangshiensis</name>
    <dbReference type="NCBI Taxonomy" id="705336"/>
    <lineage>
        <taxon>Bacteria</taxon>
        <taxon>Bacillati</taxon>
        <taxon>Actinomycetota</taxon>
        <taxon>Actinomycetes</taxon>
        <taxon>Streptosporangiales</taxon>
        <taxon>Thermomonosporaceae</taxon>
        <taxon>Actinomadura</taxon>
    </lineage>
</organism>
<proteinExistence type="predicted"/>
<accession>A0A4R5AM76</accession>
<name>A0A4R5AM76_9ACTN</name>
<evidence type="ECO:0000313" key="2">
    <source>
        <dbReference type="Proteomes" id="UP000295578"/>
    </source>
</evidence>
<evidence type="ECO:0008006" key="3">
    <source>
        <dbReference type="Google" id="ProtNLM"/>
    </source>
</evidence>
<gene>
    <name evidence="1" type="ORF">E1293_30625</name>
</gene>
<comment type="caution">
    <text evidence="1">The sequence shown here is derived from an EMBL/GenBank/DDBJ whole genome shotgun (WGS) entry which is preliminary data.</text>
</comment>
<dbReference type="OrthoDB" id="3698007at2"/>
<sequence length="92" mass="10329">MSEHPQLVTQLLSAVVAYTWFFETCDETVLDDDTALKQQEYAGYLLNQLSDADKRRVADELAILAASETDPAYREFVETFAFAMGLVESEEG</sequence>
<dbReference type="Proteomes" id="UP000295578">
    <property type="component" value="Unassembled WGS sequence"/>
</dbReference>
<evidence type="ECO:0000313" key="1">
    <source>
        <dbReference type="EMBL" id="TDD73733.1"/>
    </source>
</evidence>
<reference evidence="1 2" key="1">
    <citation type="submission" date="2019-03" db="EMBL/GenBank/DDBJ databases">
        <title>Draft genome sequences of novel Actinobacteria.</title>
        <authorList>
            <person name="Sahin N."/>
            <person name="Ay H."/>
            <person name="Saygin H."/>
        </authorList>
    </citation>
    <scope>NUCLEOTIDE SEQUENCE [LARGE SCALE GENOMIC DNA]</scope>
    <source>
        <strain evidence="1 2">DSM 45941</strain>
    </source>
</reference>
<dbReference type="RefSeq" id="WP_132200967.1">
    <property type="nucleotide sequence ID" value="NZ_SMKY01000180.1"/>
</dbReference>
<protein>
    <recommendedName>
        <fullName evidence="3">CdiI immunity protein domain-containing protein</fullName>
    </recommendedName>
</protein>
<keyword evidence="2" id="KW-1185">Reference proteome</keyword>